<dbReference type="SUPFAM" id="SSF46689">
    <property type="entry name" value="Homeodomain-like"/>
    <property type="match status" value="1"/>
</dbReference>
<dbReference type="EMBL" id="QNRR01000005">
    <property type="protein sequence ID" value="RBP43833.1"/>
    <property type="molecule type" value="Genomic_DNA"/>
</dbReference>
<dbReference type="Gene3D" id="1.10.357.10">
    <property type="entry name" value="Tetracycline Repressor, domain 2"/>
    <property type="match status" value="1"/>
</dbReference>
<dbReference type="PRINTS" id="PR00455">
    <property type="entry name" value="HTHTETR"/>
</dbReference>
<dbReference type="Proteomes" id="UP000253426">
    <property type="component" value="Unassembled WGS sequence"/>
</dbReference>
<dbReference type="SUPFAM" id="SSF48498">
    <property type="entry name" value="Tetracyclin repressor-like, C-terminal domain"/>
    <property type="match status" value="1"/>
</dbReference>
<keyword evidence="2 4" id="KW-0238">DNA-binding</keyword>
<evidence type="ECO:0000256" key="2">
    <source>
        <dbReference type="ARBA" id="ARBA00023125"/>
    </source>
</evidence>
<keyword evidence="3" id="KW-0804">Transcription</keyword>
<keyword evidence="7" id="KW-1185">Reference proteome</keyword>
<feature type="domain" description="HTH tetR-type" evidence="5">
    <location>
        <begin position="4"/>
        <end position="64"/>
    </location>
</feature>
<dbReference type="RefSeq" id="WP_113959299.1">
    <property type="nucleotide sequence ID" value="NZ_QNRR01000005.1"/>
</dbReference>
<evidence type="ECO:0000256" key="4">
    <source>
        <dbReference type="PROSITE-ProRule" id="PRU00335"/>
    </source>
</evidence>
<proteinExistence type="predicted"/>
<dbReference type="InterPro" id="IPR036271">
    <property type="entry name" value="Tet_transcr_reg_TetR-rel_C_sf"/>
</dbReference>
<protein>
    <submittedName>
        <fullName evidence="6">TetR family transcriptional regulator</fullName>
    </submittedName>
</protein>
<dbReference type="AlphaFoldDB" id="A0A366HLN0"/>
<comment type="caution">
    <text evidence="6">The sequence shown here is derived from an EMBL/GenBank/DDBJ whole genome shotgun (WGS) entry which is preliminary data.</text>
</comment>
<dbReference type="InterPro" id="IPR011075">
    <property type="entry name" value="TetR_C"/>
</dbReference>
<evidence type="ECO:0000313" key="7">
    <source>
        <dbReference type="Proteomes" id="UP000253426"/>
    </source>
</evidence>
<dbReference type="Pfam" id="PF00440">
    <property type="entry name" value="TetR_N"/>
    <property type="match status" value="1"/>
</dbReference>
<dbReference type="PANTHER" id="PTHR47506:SF1">
    <property type="entry name" value="HTH-TYPE TRANSCRIPTIONAL REGULATOR YJDC"/>
    <property type="match status" value="1"/>
</dbReference>
<evidence type="ECO:0000259" key="5">
    <source>
        <dbReference type="PROSITE" id="PS50977"/>
    </source>
</evidence>
<evidence type="ECO:0000256" key="1">
    <source>
        <dbReference type="ARBA" id="ARBA00023015"/>
    </source>
</evidence>
<dbReference type="PANTHER" id="PTHR47506">
    <property type="entry name" value="TRANSCRIPTIONAL REGULATORY PROTEIN"/>
    <property type="match status" value="1"/>
</dbReference>
<dbReference type="InterPro" id="IPR009057">
    <property type="entry name" value="Homeodomain-like_sf"/>
</dbReference>
<dbReference type="PROSITE" id="PS50977">
    <property type="entry name" value="HTH_TETR_2"/>
    <property type="match status" value="1"/>
</dbReference>
<reference evidence="6 7" key="1">
    <citation type="submission" date="2018-06" db="EMBL/GenBank/DDBJ databases">
        <title>Genomic Encyclopedia of Type Strains, Phase IV (KMG-IV): sequencing the most valuable type-strain genomes for metagenomic binning, comparative biology and taxonomic classification.</title>
        <authorList>
            <person name="Goeker M."/>
        </authorList>
    </citation>
    <scope>NUCLEOTIDE SEQUENCE [LARGE SCALE GENOMIC DNA]</scope>
    <source>
        <strain evidence="6 7">DSM 25532</strain>
    </source>
</reference>
<dbReference type="Pfam" id="PF16925">
    <property type="entry name" value="TetR_C_13"/>
    <property type="match status" value="1"/>
</dbReference>
<evidence type="ECO:0000256" key="3">
    <source>
        <dbReference type="ARBA" id="ARBA00023163"/>
    </source>
</evidence>
<dbReference type="InterPro" id="IPR001647">
    <property type="entry name" value="HTH_TetR"/>
</dbReference>
<feature type="DNA-binding region" description="H-T-H motif" evidence="4">
    <location>
        <begin position="27"/>
        <end position="46"/>
    </location>
</feature>
<keyword evidence="1" id="KW-0805">Transcription regulation</keyword>
<gene>
    <name evidence="6" type="ORF">DES53_105232</name>
</gene>
<name>A0A366HLN0_9BACT</name>
<dbReference type="GO" id="GO:0003677">
    <property type="term" value="F:DNA binding"/>
    <property type="evidence" value="ECO:0007669"/>
    <property type="project" value="UniProtKB-UniRule"/>
</dbReference>
<organism evidence="6 7">
    <name type="scientific">Roseimicrobium gellanilyticum</name>
    <dbReference type="NCBI Taxonomy" id="748857"/>
    <lineage>
        <taxon>Bacteria</taxon>
        <taxon>Pseudomonadati</taxon>
        <taxon>Verrucomicrobiota</taxon>
        <taxon>Verrucomicrobiia</taxon>
        <taxon>Verrucomicrobiales</taxon>
        <taxon>Verrucomicrobiaceae</taxon>
        <taxon>Roseimicrobium</taxon>
    </lineage>
</organism>
<sequence>MSEAPSKVSLLSAAKSLFLARGYAGTSVDTICEKAGVSKGSFYHSFKSKEDLGIGVLQWSLERGGEVLGAHKKVADPVEQSLVYLRHLENSALTLWSDGCLLGTFANELGDTNPRLQEAVATLFTAVIKEIAARLKALAACPEITCTANELAEELLVILEGSITLAKAYRDPSRITRGIRSFRKTLESQISKAAAKAA</sequence>
<evidence type="ECO:0000313" key="6">
    <source>
        <dbReference type="EMBL" id="RBP43833.1"/>
    </source>
</evidence>
<accession>A0A366HLN0</accession>
<dbReference type="OrthoDB" id="9814703at2"/>